<dbReference type="InterPro" id="IPR032299">
    <property type="entry name" value="DUF4843"/>
</dbReference>
<dbReference type="EMBL" id="QRYC01000002">
    <property type="protein sequence ID" value="RGU58611.1"/>
    <property type="molecule type" value="Genomic_DNA"/>
</dbReference>
<name>A0A412TYS5_9BACT</name>
<dbReference type="RefSeq" id="WP_022161344.1">
    <property type="nucleotide sequence ID" value="NZ_CABJFF010000004.1"/>
</dbReference>
<dbReference type="AlphaFoldDB" id="A0A412TYS5"/>
<evidence type="ECO:0000313" key="3">
    <source>
        <dbReference type="Proteomes" id="UP000284243"/>
    </source>
</evidence>
<dbReference type="Pfam" id="PF16132">
    <property type="entry name" value="DUF4843"/>
    <property type="match status" value="1"/>
</dbReference>
<proteinExistence type="predicted"/>
<evidence type="ECO:0000313" key="1">
    <source>
        <dbReference type="EMBL" id="MDB9222993.1"/>
    </source>
</evidence>
<evidence type="ECO:0000313" key="2">
    <source>
        <dbReference type="EMBL" id="RGU58611.1"/>
    </source>
</evidence>
<dbReference type="Proteomes" id="UP000284243">
    <property type="component" value="Unassembled WGS sequence"/>
</dbReference>
<protein>
    <submittedName>
        <fullName evidence="2">DUF4843 domain-containing protein</fullName>
    </submittedName>
</protein>
<dbReference type="EMBL" id="JAQMRD010000008">
    <property type="protein sequence ID" value="MDB9222993.1"/>
    <property type="molecule type" value="Genomic_DNA"/>
</dbReference>
<organism evidence="2 3">
    <name type="scientific">Odoribacter splanchnicus</name>
    <dbReference type="NCBI Taxonomy" id="28118"/>
    <lineage>
        <taxon>Bacteria</taxon>
        <taxon>Pseudomonadati</taxon>
        <taxon>Bacteroidota</taxon>
        <taxon>Bacteroidia</taxon>
        <taxon>Bacteroidales</taxon>
        <taxon>Odoribacteraceae</taxon>
        <taxon>Odoribacter</taxon>
    </lineage>
</organism>
<dbReference type="Proteomes" id="UP001212263">
    <property type="component" value="Unassembled WGS sequence"/>
</dbReference>
<gene>
    <name evidence="2" type="ORF">DWW57_02570</name>
    <name evidence="1" type="ORF">PN645_08240</name>
</gene>
<reference evidence="2 3" key="1">
    <citation type="submission" date="2018-08" db="EMBL/GenBank/DDBJ databases">
        <title>A genome reference for cultivated species of the human gut microbiota.</title>
        <authorList>
            <person name="Zou Y."/>
            <person name="Xue W."/>
            <person name="Luo G."/>
        </authorList>
    </citation>
    <scope>NUCLEOTIDE SEQUENCE [LARGE SCALE GENOMIC DNA]</scope>
    <source>
        <strain evidence="2 3">AF16-14</strain>
    </source>
</reference>
<sequence>MRKLLYIWILLPLCIACERDLMSYEGEEAIYFAVQSGHSYASEKDWPYMPYTLAEFGKVQEDTMVVNIKVMITGPEKDYPRPFRVVVNPDSTTAREGIDYRALVDEYTVEANRSYAYIPVLFYRQPEMKNDTVTLGLKLVANDHFSLTFKEFDKMEGFTSGSVVFEQFDATMHKILVTDIMPKPSQWSDWEFGTFTPEKLNRICLELGYTYADFQNPQKITMVEQMVISRKFSEILNKAYYDKKPILENDGRLMWVSGCVYANGAYPETNE</sequence>
<comment type="caution">
    <text evidence="2">The sequence shown here is derived from an EMBL/GenBank/DDBJ whole genome shotgun (WGS) entry which is preliminary data.</text>
</comment>
<reference evidence="1" key="2">
    <citation type="submission" date="2023-01" db="EMBL/GenBank/DDBJ databases">
        <title>Human gut microbiome strain richness.</title>
        <authorList>
            <person name="Chen-Liaw A."/>
        </authorList>
    </citation>
    <scope>NUCLEOTIDE SEQUENCE</scope>
    <source>
        <strain evidence="1">RTP21484st1_B7_RTP21484_190118</strain>
    </source>
</reference>
<accession>A0A412TYS5</accession>